<organism evidence="2 3">
    <name type="scientific">Polynucleobacter yangtzensis</name>
    <dbReference type="NCBI Taxonomy" id="1743159"/>
    <lineage>
        <taxon>Bacteria</taxon>
        <taxon>Pseudomonadati</taxon>
        <taxon>Pseudomonadota</taxon>
        <taxon>Betaproteobacteria</taxon>
        <taxon>Burkholderiales</taxon>
        <taxon>Burkholderiaceae</taxon>
        <taxon>Polynucleobacter</taxon>
    </lineage>
</organism>
<keyword evidence="3" id="KW-1185">Reference proteome</keyword>
<dbReference type="InterPro" id="IPR001509">
    <property type="entry name" value="Epimerase_deHydtase"/>
</dbReference>
<name>A0ABM8CKU0_9BURK</name>
<evidence type="ECO:0000313" key="3">
    <source>
        <dbReference type="Proteomes" id="UP001211204"/>
    </source>
</evidence>
<feature type="domain" description="NAD-dependent epimerase/dehydratase" evidence="1">
    <location>
        <begin position="4"/>
        <end position="191"/>
    </location>
</feature>
<dbReference type="RefSeq" id="WP_281745639.1">
    <property type="nucleotide sequence ID" value="NZ_AP026974.1"/>
</dbReference>
<gene>
    <name evidence="2" type="ORF">PKF032_03320</name>
</gene>
<evidence type="ECO:0000259" key="1">
    <source>
        <dbReference type="Pfam" id="PF01370"/>
    </source>
</evidence>
<accession>A0ABM8CKU0</accession>
<reference evidence="2 3" key="1">
    <citation type="submission" date="2022-11" db="EMBL/GenBank/DDBJ databases">
        <title>Complete Genome Sequences of three Polynucleobacter sp. Subcluster PnecC Strains KF022, KF023, and KF032 Isolated from a Shallow Eutrophic Lake in Japan.</title>
        <authorList>
            <person name="Ogata Y."/>
            <person name="Watanabe K."/>
            <person name="Takemine S."/>
            <person name="Shindo C."/>
            <person name="Kurokawa R."/>
            <person name="Suda W."/>
        </authorList>
    </citation>
    <scope>NUCLEOTIDE SEQUENCE [LARGE SCALE GENOMIC DNA]</scope>
    <source>
        <strain evidence="2 3">KF032</strain>
    </source>
</reference>
<dbReference type="Pfam" id="PF01370">
    <property type="entry name" value="Epimerase"/>
    <property type="match status" value="1"/>
</dbReference>
<dbReference type="SUPFAM" id="SSF51735">
    <property type="entry name" value="NAD(P)-binding Rossmann-fold domains"/>
    <property type="match status" value="1"/>
</dbReference>
<proteinExistence type="predicted"/>
<dbReference type="Gene3D" id="3.40.50.720">
    <property type="entry name" value="NAD(P)-binding Rossmann-like Domain"/>
    <property type="match status" value="1"/>
</dbReference>
<protein>
    <recommendedName>
        <fullName evidence="1">NAD-dependent epimerase/dehydratase domain-containing protein</fullName>
    </recommendedName>
</protein>
<dbReference type="PANTHER" id="PTHR43245">
    <property type="entry name" value="BIFUNCTIONAL POLYMYXIN RESISTANCE PROTEIN ARNA"/>
    <property type="match status" value="1"/>
</dbReference>
<dbReference type="Proteomes" id="UP001211204">
    <property type="component" value="Chromosome"/>
</dbReference>
<dbReference type="PANTHER" id="PTHR43245:SF51">
    <property type="entry name" value="SHORT CHAIN DEHYDROGENASE_REDUCTASE FAMILY 42E, MEMBER 2"/>
    <property type="match status" value="1"/>
</dbReference>
<dbReference type="InterPro" id="IPR036291">
    <property type="entry name" value="NAD(P)-bd_dom_sf"/>
</dbReference>
<dbReference type="InterPro" id="IPR050177">
    <property type="entry name" value="Lipid_A_modif_metabolic_enz"/>
</dbReference>
<evidence type="ECO:0000313" key="2">
    <source>
        <dbReference type="EMBL" id="BDT78444.1"/>
    </source>
</evidence>
<dbReference type="EMBL" id="AP026974">
    <property type="protein sequence ID" value="BDT78444.1"/>
    <property type="molecule type" value="Genomic_DNA"/>
</dbReference>
<sequence length="322" mass="36681">MKSVFLAGATGLLGSAILTKLIEDSEISKICVLLHKNKLKIHSEKIHVIDAGIEIRSINLSGYDVVYNCVGEKVNDKNMYPVNVEYAIELLRQCIKHKVKTYVYFSSVGSYGAKRYSGKISESTPSFPKNYYEFTKKIAEDKLESECKNIRLLILQPSNILATSNTSSVLLPSLLKLLKNGIVLVIGRKDGWLNYVSDEYVANIALKLPWSEAGHFKFILNTPIKYRAALTILTRNLCLNPVKLVIPVWVSIAIYQFFNYSFKLFAVKFFDVIPRKIYEIDNNVYFQSEAQIFLEGLGKVDAVQLYQKIAERLPMINHNRYM</sequence>